<dbReference type="FunFam" id="3.40.50.1000:FF:000144">
    <property type="entry name" value="copper-transporting ATPase 1 isoform X2"/>
    <property type="match status" value="1"/>
</dbReference>
<evidence type="ECO:0000313" key="14">
    <source>
        <dbReference type="EMBL" id="PIK50858.1"/>
    </source>
</evidence>
<dbReference type="Gene3D" id="3.40.50.1000">
    <property type="entry name" value="HAD superfamily/HAD-like"/>
    <property type="match status" value="1"/>
</dbReference>
<keyword evidence="5" id="KW-0479">Metal-binding</keyword>
<proteinExistence type="predicted"/>
<dbReference type="Gene3D" id="3.40.1110.10">
    <property type="entry name" value="Calcium-transporting ATPase, cytoplasmic domain N"/>
    <property type="match status" value="1"/>
</dbReference>
<keyword evidence="10" id="KW-1133">Transmembrane helix</keyword>
<dbReference type="GO" id="GO:0005886">
    <property type="term" value="C:plasma membrane"/>
    <property type="evidence" value="ECO:0007669"/>
    <property type="project" value="TreeGrafter"/>
</dbReference>
<dbReference type="Pfam" id="PF00702">
    <property type="entry name" value="Hydrolase"/>
    <property type="match status" value="1"/>
</dbReference>
<dbReference type="GO" id="GO:0005507">
    <property type="term" value="F:copper ion binding"/>
    <property type="evidence" value="ECO:0007669"/>
    <property type="project" value="TreeGrafter"/>
</dbReference>
<dbReference type="InterPro" id="IPR023214">
    <property type="entry name" value="HAD_sf"/>
</dbReference>
<keyword evidence="6" id="KW-0547">Nucleotide-binding</keyword>
<evidence type="ECO:0000313" key="15">
    <source>
        <dbReference type="Proteomes" id="UP000230750"/>
    </source>
</evidence>
<dbReference type="EC" id="7.2.2.8" evidence="2"/>
<dbReference type="InterPro" id="IPR023299">
    <property type="entry name" value="ATPase_P-typ_cyto_dom_N"/>
</dbReference>
<dbReference type="GO" id="GO:0015677">
    <property type="term" value="P:copper ion import"/>
    <property type="evidence" value="ECO:0007669"/>
    <property type="project" value="TreeGrafter"/>
</dbReference>
<evidence type="ECO:0000256" key="12">
    <source>
        <dbReference type="ARBA" id="ARBA00023065"/>
    </source>
</evidence>
<dbReference type="GO" id="GO:0055070">
    <property type="term" value="P:copper ion homeostasis"/>
    <property type="evidence" value="ECO:0007669"/>
    <property type="project" value="TreeGrafter"/>
</dbReference>
<dbReference type="SUPFAM" id="SSF56784">
    <property type="entry name" value="HAD-like"/>
    <property type="match status" value="1"/>
</dbReference>
<protein>
    <recommendedName>
        <fullName evidence="2">P-type Cu(+) transporter</fullName>
        <ecNumber evidence="2">7.2.2.8</ecNumber>
    </recommendedName>
</protein>
<evidence type="ECO:0000256" key="3">
    <source>
        <dbReference type="ARBA" id="ARBA00022448"/>
    </source>
</evidence>
<evidence type="ECO:0000256" key="13">
    <source>
        <dbReference type="ARBA" id="ARBA00023136"/>
    </source>
</evidence>
<evidence type="ECO:0000256" key="2">
    <source>
        <dbReference type="ARBA" id="ARBA00012517"/>
    </source>
</evidence>
<comment type="caution">
    <text evidence="14">The sequence shown here is derived from an EMBL/GenBank/DDBJ whole genome shotgun (WGS) entry which is preliminary data.</text>
</comment>
<dbReference type="STRING" id="307972.A0A2G8KS90"/>
<evidence type="ECO:0000256" key="8">
    <source>
        <dbReference type="ARBA" id="ARBA00022840"/>
    </source>
</evidence>
<name>A0A2G8KS90_STIJA</name>
<evidence type="ECO:0000256" key="7">
    <source>
        <dbReference type="ARBA" id="ARBA00022796"/>
    </source>
</evidence>
<dbReference type="GO" id="GO:0140581">
    <property type="term" value="F:P-type monovalent copper transporter activity"/>
    <property type="evidence" value="ECO:0007669"/>
    <property type="project" value="UniProtKB-EC"/>
</dbReference>
<keyword evidence="9" id="KW-1278">Translocase</keyword>
<keyword evidence="3" id="KW-0813">Transport</keyword>
<evidence type="ECO:0000256" key="5">
    <source>
        <dbReference type="ARBA" id="ARBA00022723"/>
    </source>
</evidence>
<evidence type="ECO:0000256" key="11">
    <source>
        <dbReference type="ARBA" id="ARBA00023008"/>
    </source>
</evidence>
<organism evidence="14 15">
    <name type="scientific">Stichopus japonicus</name>
    <name type="common">Sea cucumber</name>
    <dbReference type="NCBI Taxonomy" id="307972"/>
    <lineage>
        <taxon>Eukaryota</taxon>
        <taxon>Metazoa</taxon>
        <taxon>Echinodermata</taxon>
        <taxon>Eleutherozoa</taxon>
        <taxon>Echinozoa</taxon>
        <taxon>Holothuroidea</taxon>
        <taxon>Aspidochirotacea</taxon>
        <taxon>Aspidochirotida</taxon>
        <taxon>Stichopodidae</taxon>
        <taxon>Apostichopus</taxon>
    </lineage>
</organism>
<evidence type="ECO:0000256" key="9">
    <source>
        <dbReference type="ARBA" id="ARBA00022967"/>
    </source>
</evidence>
<sequence length="122" mass="13293">MERRMKTNRGREPDIVMSTDPRDYEVLIGNRAWIKKNNLEITDEMDAALTAQERQGQTAVLVAIGGVLVGMIAIADTVKPEASHVIQILKGMGLEVVLLTGDNKITAETIAAQSKSGWTEMG</sequence>
<evidence type="ECO:0000256" key="10">
    <source>
        <dbReference type="ARBA" id="ARBA00022989"/>
    </source>
</evidence>
<dbReference type="PANTHER" id="PTHR43520">
    <property type="entry name" value="ATP7, ISOFORM B"/>
    <property type="match status" value="1"/>
</dbReference>
<keyword evidence="11" id="KW-0186">Copper</keyword>
<keyword evidence="13" id="KW-0472">Membrane</keyword>
<evidence type="ECO:0000256" key="1">
    <source>
        <dbReference type="ARBA" id="ARBA00004127"/>
    </source>
</evidence>
<dbReference type="AlphaFoldDB" id="A0A2G8KS90"/>
<keyword evidence="7" id="KW-0187">Copper transport</keyword>
<dbReference type="GO" id="GO:0043682">
    <property type="term" value="F:P-type divalent copper transporter activity"/>
    <property type="evidence" value="ECO:0007669"/>
    <property type="project" value="TreeGrafter"/>
</dbReference>
<reference evidence="14 15" key="1">
    <citation type="journal article" date="2017" name="PLoS Biol.">
        <title>The sea cucumber genome provides insights into morphological evolution and visceral regeneration.</title>
        <authorList>
            <person name="Zhang X."/>
            <person name="Sun L."/>
            <person name="Yuan J."/>
            <person name="Sun Y."/>
            <person name="Gao Y."/>
            <person name="Zhang L."/>
            <person name="Li S."/>
            <person name="Dai H."/>
            <person name="Hamel J.F."/>
            <person name="Liu C."/>
            <person name="Yu Y."/>
            <person name="Liu S."/>
            <person name="Lin W."/>
            <person name="Guo K."/>
            <person name="Jin S."/>
            <person name="Xu P."/>
            <person name="Storey K.B."/>
            <person name="Huan P."/>
            <person name="Zhang T."/>
            <person name="Zhou Y."/>
            <person name="Zhang J."/>
            <person name="Lin C."/>
            <person name="Li X."/>
            <person name="Xing L."/>
            <person name="Huo D."/>
            <person name="Sun M."/>
            <person name="Wang L."/>
            <person name="Mercier A."/>
            <person name="Li F."/>
            <person name="Yang H."/>
            <person name="Xiang J."/>
        </authorList>
    </citation>
    <scope>NUCLEOTIDE SEQUENCE [LARGE SCALE GENOMIC DNA]</scope>
    <source>
        <strain evidence="14">Shaxun</strain>
        <tissue evidence="14">Muscle</tissue>
    </source>
</reference>
<keyword evidence="12" id="KW-0406">Ion transport</keyword>
<keyword evidence="4" id="KW-0812">Transmembrane</keyword>
<evidence type="ECO:0000256" key="6">
    <source>
        <dbReference type="ARBA" id="ARBA00022741"/>
    </source>
</evidence>
<dbReference type="GO" id="GO:0005802">
    <property type="term" value="C:trans-Golgi network"/>
    <property type="evidence" value="ECO:0007669"/>
    <property type="project" value="TreeGrafter"/>
</dbReference>
<gene>
    <name evidence="14" type="ORF">BSL78_12239</name>
</gene>
<dbReference type="SUPFAM" id="SSF81660">
    <property type="entry name" value="Metal cation-transporting ATPase, ATP-binding domain N"/>
    <property type="match status" value="1"/>
</dbReference>
<dbReference type="EMBL" id="MRZV01000401">
    <property type="protein sequence ID" value="PIK50858.1"/>
    <property type="molecule type" value="Genomic_DNA"/>
</dbReference>
<dbReference type="Proteomes" id="UP000230750">
    <property type="component" value="Unassembled WGS sequence"/>
</dbReference>
<dbReference type="OrthoDB" id="6286855at2759"/>
<evidence type="ECO:0000256" key="4">
    <source>
        <dbReference type="ARBA" id="ARBA00022692"/>
    </source>
</evidence>
<accession>A0A2G8KS90</accession>
<comment type="subcellular location">
    <subcellularLocation>
        <location evidence="1">Endomembrane system</location>
        <topology evidence="1">Multi-pass membrane protein</topology>
    </subcellularLocation>
</comment>
<dbReference type="InterPro" id="IPR036412">
    <property type="entry name" value="HAD-like_sf"/>
</dbReference>
<keyword evidence="15" id="KW-1185">Reference proteome</keyword>
<keyword evidence="8" id="KW-0067">ATP-binding</keyword>
<dbReference type="GO" id="GO:0005524">
    <property type="term" value="F:ATP binding"/>
    <property type="evidence" value="ECO:0007669"/>
    <property type="project" value="UniProtKB-KW"/>
</dbReference>
<dbReference type="PANTHER" id="PTHR43520:SF8">
    <property type="entry name" value="P-TYPE CU(+) TRANSPORTER"/>
    <property type="match status" value="1"/>
</dbReference>